<dbReference type="OrthoDB" id="436519at2759"/>
<evidence type="ECO:0000313" key="5">
    <source>
        <dbReference type="EMBL" id="RMY29629.1"/>
    </source>
</evidence>
<dbReference type="GO" id="GO:0051087">
    <property type="term" value="F:protein-folding chaperone binding"/>
    <property type="evidence" value="ECO:0007669"/>
    <property type="project" value="TreeGrafter"/>
</dbReference>
<evidence type="ECO:0000256" key="2">
    <source>
        <dbReference type="SAM" id="Phobius"/>
    </source>
</evidence>
<dbReference type="Gene3D" id="1.10.287.110">
    <property type="entry name" value="DnaJ domain"/>
    <property type="match status" value="1"/>
</dbReference>
<dbReference type="PANTHER" id="PTHR44360">
    <property type="entry name" value="DNAJ HOMOLOG SUBFAMILY B MEMBER 9"/>
    <property type="match status" value="1"/>
</dbReference>
<dbReference type="CDD" id="cd06257">
    <property type="entry name" value="DnaJ"/>
    <property type="match status" value="1"/>
</dbReference>
<comment type="caution">
    <text evidence="5">The sequence shown here is derived from an EMBL/GenBank/DDBJ whole genome shotgun (WGS) entry which is preliminary data.</text>
</comment>
<sequence length="360" mass="40670">MANDLLSLAGWYFLPNLVTGYLQTALYAVFIRAGDPKPAPGSVRFVKDRRRILIFVILAYLLYTIYEADYQLQQAGDFYSLLGVQHDVEERAIQSKFRRLTVQYHPDKASGSDKAVVEAIYVQLKLARDTLVDPAKRFAYDRFGPGILQWRQCKAIRDYVFHGIQNTSIYYGGSGGVLVLLGLLGYFQQGKFWRYLVMASMYVIEVHTMMRPDFPMALTSIINPVLVSTGMRRAYLPYQMLTLLRKLAVTFFIAMSQLGPILKGPQTGEASADGISPQQLEKLDVLARATDQEINRLMGLELMPYMSDEGTKKDLRSSLKEWLMQNTIRNDPEVKAAIGAVLERRRPEGQIGQQGTDSVS</sequence>
<keyword evidence="2" id="KW-1133">Transmembrane helix</keyword>
<dbReference type="GO" id="GO:0036503">
    <property type="term" value="P:ERAD pathway"/>
    <property type="evidence" value="ECO:0007669"/>
    <property type="project" value="TreeGrafter"/>
</dbReference>
<dbReference type="EMBL" id="QWIL01000905">
    <property type="protein sequence ID" value="RMY11029.1"/>
    <property type="molecule type" value="Genomic_DNA"/>
</dbReference>
<proteinExistence type="predicted"/>
<dbReference type="PRINTS" id="PR00625">
    <property type="entry name" value="JDOMAIN"/>
</dbReference>
<feature type="domain" description="J" evidence="3">
    <location>
        <begin position="77"/>
        <end position="144"/>
    </location>
</feature>
<dbReference type="Pfam" id="PF00226">
    <property type="entry name" value="DnaJ"/>
    <property type="match status" value="1"/>
</dbReference>
<keyword evidence="2" id="KW-0472">Membrane</keyword>
<protein>
    <recommendedName>
        <fullName evidence="3">J domain-containing protein</fullName>
    </recommendedName>
</protein>
<accession>A0A3M7AQK5</accession>
<dbReference type="SMART" id="SM00271">
    <property type="entry name" value="DnaJ"/>
    <property type="match status" value="1"/>
</dbReference>
<dbReference type="Proteomes" id="UP000276864">
    <property type="component" value="Unassembled WGS sequence"/>
</dbReference>
<feature type="transmembrane region" description="Helical" evidence="2">
    <location>
        <begin position="192"/>
        <end position="210"/>
    </location>
</feature>
<gene>
    <name evidence="5" type="ORF">D0866_08570</name>
    <name evidence="4" type="ORF">D0867_08213</name>
</gene>
<dbReference type="GO" id="GO:0051787">
    <property type="term" value="F:misfolded protein binding"/>
    <property type="evidence" value="ECO:0007669"/>
    <property type="project" value="TreeGrafter"/>
</dbReference>
<dbReference type="InterPro" id="IPR051948">
    <property type="entry name" value="Hsp70_co-chaperone_J-domain"/>
</dbReference>
<dbReference type="InterPro" id="IPR001623">
    <property type="entry name" value="DnaJ_domain"/>
</dbReference>
<evidence type="ECO:0000313" key="7">
    <source>
        <dbReference type="Proteomes" id="UP000276864"/>
    </source>
</evidence>
<feature type="transmembrane region" description="Helical" evidence="2">
    <location>
        <begin position="52"/>
        <end position="68"/>
    </location>
</feature>
<dbReference type="EMBL" id="QWIM01000948">
    <property type="protein sequence ID" value="RMY29629.1"/>
    <property type="molecule type" value="Genomic_DNA"/>
</dbReference>
<dbReference type="SUPFAM" id="SSF46565">
    <property type="entry name" value="Chaperone J-domain"/>
    <property type="match status" value="1"/>
</dbReference>
<feature type="transmembrane region" description="Helical" evidence="2">
    <location>
        <begin position="12"/>
        <end position="31"/>
    </location>
</feature>
<evidence type="ECO:0000256" key="1">
    <source>
        <dbReference type="ARBA" id="ARBA00023186"/>
    </source>
</evidence>
<evidence type="ECO:0000313" key="6">
    <source>
        <dbReference type="Proteomes" id="UP000271337"/>
    </source>
</evidence>
<feature type="transmembrane region" description="Helical" evidence="2">
    <location>
        <begin position="216"/>
        <end position="236"/>
    </location>
</feature>
<dbReference type="Proteomes" id="UP000271337">
    <property type="component" value="Unassembled WGS sequence"/>
</dbReference>
<name>A0A3M7AQK5_HORWE</name>
<dbReference type="PROSITE" id="PS50076">
    <property type="entry name" value="DNAJ_2"/>
    <property type="match status" value="1"/>
</dbReference>
<organism evidence="5 7">
    <name type="scientific">Hortaea werneckii</name>
    <name type="common">Black yeast</name>
    <name type="synonym">Cladosporium werneckii</name>
    <dbReference type="NCBI Taxonomy" id="91943"/>
    <lineage>
        <taxon>Eukaryota</taxon>
        <taxon>Fungi</taxon>
        <taxon>Dikarya</taxon>
        <taxon>Ascomycota</taxon>
        <taxon>Pezizomycotina</taxon>
        <taxon>Dothideomycetes</taxon>
        <taxon>Dothideomycetidae</taxon>
        <taxon>Mycosphaerellales</taxon>
        <taxon>Teratosphaeriaceae</taxon>
        <taxon>Hortaea</taxon>
    </lineage>
</organism>
<keyword evidence="1" id="KW-0143">Chaperone</keyword>
<dbReference type="InterPro" id="IPR036869">
    <property type="entry name" value="J_dom_sf"/>
</dbReference>
<dbReference type="GO" id="GO:0005783">
    <property type="term" value="C:endoplasmic reticulum"/>
    <property type="evidence" value="ECO:0007669"/>
    <property type="project" value="TreeGrafter"/>
</dbReference>
<dbReference type="AlphaFoldDB" id="A0A3M7AQK5"/>
<keyword evidence="2" id="KW-0812">Transmembrane</keyword>
<evidence type="ECO:0000259" key="3">
    <source>
        <dbReference type="PROSITE" id="PS50076"/>
    </source>
</evidence>
<dbReference type="PANTHER" id="PTHR44360:SF1">
    <property type="entry name" value="DNAJ HOMOLOG SUBFAMILY B MEMBER 9"/>
    <property type="match status" value="1"/>
</dbReference>
<feature type="transmembrane region" description="Helical" evidence="2">
    <location>
        <begin position="169"/>
        <end position="187"/>
    </location>
</feature>
<reference evidence="6 7" key="1">
    <citation type="journal article" date="2018" name="BMC Genomics">
        <title>Genomic evidence for intraspecific hybridization in a clonal and extremely halotolerant yeast.</title>
        <authorList>
            <person name="Gostincar C."/>
            <person name="Stajich J.E."/>
            <person name="Zupancic J."/>
            <person name="Zalar P."/>
            <person name="Gunde-Cimerman N."/>
        </authorList>
    </citation>
    <scope>NUCLEOTIDE SEQUENCE [LARGE SCALE GENOMIC DNA]</scope>
    <source>
        <strain evidence="5 7">EXF-6651</strain>
        <strain evidence="4 6">EXF-6669</strain>
    </source>
</reference>
<evidence type="ECO:0000313" key="4">
    <source>
        <dbReference type="EMBL" id="RMY11029.1"/>
    </source>
</evidence>